<dbReference type="CDD" id="cd12119">
    <property type="entry name" value="ttLC_FACS_AlkK_like"/>
    <property type="match status" value="1"/>
</dbReference>
<accession>A0A2T2XC20</accession>
<dbReference type="Pfam" id="PF00501">
    <property type="entry name" value="AMP-binding"/>
    <property type="match status" value="1"/>
</dbReference>
<dbReference type="Gene3D" id="3.40.50.12780">
    <property type="entry name" value="N-terminal domain of ligase-like"/>
    <property type="match status" value="1"/>
</dbReference>
<comment type="similarity">
    <text evidence="1">Belongs to the ATP-dependent AMP-binding enzyme family.</text>
</comment>
<organism evidence="7 8">
    <name type="scientific">Sulfobacillus benefaciens</name>
    <dbReference type="NCBI Taxonomy" id="453960"/>
    <lineage>
        <taxon>Bacteria</taxon>
        <taxon>Bacillati</taxon>
        <taxon>Bacillota</taxon>
        <taxon>Clostridia</taxon>
        <taxon>Eubacteriales</taxon>
        <taxon>Clostridiales Family XVII. Incertae Sedis</taxon>
        <taxon>Sulfobacillus</taxon>
    </lineage>
</organism>
<dbReference type="GO" id="GO:0016874">
    <property type="term" value="F:ligase activity"/>
    <property type="evidence" value="ECO:0007669"/>
    <property type="project" value="UniProtKB-KW"/>
</dbReference>
<dbReference type="Pfam" id="PF13193">
    <property type="entry name" value="AMP-binding_C"/>
    <property type="match status" value="1"/>
</dbReference>
<dbReference type="Gene3D" id="3.30.300.30">
    <property type="match status" value="1"/>
</dbReference>
<dbReference type="Proteomes" id="UP000242972">
    <property type="component" value="Unassembled WGS sequence"/>
</dbReference>
<dbReference type="AlphaFoldDB" id="A0A2T2XC20"/>
<keyword evidence="4" id="KW-0443">Lipid metabolism</keyword>
<protein>
    <submittedName>
        <fullName evidence="7">Fatty-acid--CoA ligase</fullName>
    </submittedName>
</protein>
<evidence type="ECO:0000313" key="8">
    <source>
        <dbReference type="Proteomes" id="UP000242972"/>
    </source>
</evidence>
<dbReference type="PANTHER" id="PTHR43859">
    <property type="entry name" value="ACYL-ACTIVATING ENZYME"/>
    <property type="match status" value="1"/>
</dbReference>
<dbReference type="SUPFAM" id="SSF56801">
    <property type="entry name" value="Acetyl-CoA synthetase-like"/>
    <property type="match status" value="1"/>
</dbReference>
<evidence type="ECO:0000256" key="4">
    <source>
        <dbReference type="ARBA" id="ARBA00023098"/>
    </source>
</evidence>
<dbReference type="InterPro" id="IPR025110">
    <property type="entry name" value="AMP-bd_C"/>
</dbReference>
<reference evidence="7 8" key="1">
    <citation type="journal article" date="2014" name="BMC Genomics">
        <title>Comparison of environmental and isolate Sulfobacillus genomes reveals diverse carbon, sulfur, nitrogen, and hydrogen metabolisms.</title>
        <authorList>
            <person name="Justice N.B."/>
            <person name="Norman A."/>
            <person name="Brown C.T."/>
            <person name="Singh A."/>
            <person name="Thomas B.C."/>
            <person name="Banfield J.F."/>
        </authorList>
    </citation>
    <scope>NUCLEOTIDE SEQUENCE [LARGE SCALE GENOMIC DNA]</scope>
    <source>
        <strain evidence="7">AMDSBA4</strain>
    </source>
</reference>
<proteinExistence type="inferred from homology"/>
<feature type="domain" description="AMP-dependent synthetase/ligase" evidence="5">
    <location>
        <begin position="13"/>
        <end position="393"/>
    </location>
</feature>
<evidence type="ECO:0000313" key="7">
    <source>
        <dbReference type="EMBL" id="PSR32039.1"/>
    </source>
</evidence>
<dbReference type="GO" id="GO:0006631">
    <property type="term" value="P:fatty acid metabolic process"/>
    <property type="evidence" value="ECO:0007669"/>
    <property type="project" value="UniProtKB-KW"/>
</dbReference>
<evidence type="ECO:0000256" key="3">
    <source>
        <dbReference type="ARBA" id="ARBA00022832"/>
    </source>
</evidence>
<sequence length="542" mass="60719">MMNTPLTLRQLMERPVEYFPDKPIISRTAQGRFVYRYRDFNRRVNQLAHGLRDLGIKPGDHVAVMAWNTFRHLELYFAIPLVGGIIHMVNFRLFPEQLTYILNHAEDVALFIDDSIANLVEPLISQLPTVIQYVVMGDAYAPAIPGVMDYETLLAGQPDVFPFPDLDENSACGLCYTSATTGHPKGVHYTHRALYLHSLTLCAADVLALSERDVVMPVVPMFHANGWGLPYSATWVGATQVLPGPHPNPRDIVQLIEEEHVTVSAAVPTVWFAIEQLLTQDPSLNLKTLRAVPMGGSAVPRSFIQRMEHHWDIPITHAYGMTEATPLATYGYVKSTIAQMDESTRYDYRAKQGIPIPGMRLRVVRSDGQEVSHNGQEMGEIWLQAPWVADEYYRDARSSETFVDGWFHTGDVAAVDPEGYLRLIDRTKDLIKSGGEWISSVELENALMGHPAVAEAAVIAVPHPYWMERPLACVVLKPDVTAKITADALLSFIAPHFAKFWLPDTIVFLTEIPKTSTGKFSKVRLREQYYRGDFGPPLSNGL</sequence>
<comment type="caution">
    <text evidence="7">The sequence shown here is derived from an EMBL/GenBank/DDBJ whole genome shotgun (WGS) entry which is preliminary data.</text>
</comment>
<dbReference type="EMBL" id="PXYW01000054">
    <property type="protein sequence ID" value="PSR32039.1"/>
    <property type="molecule type" value="Genomic_DNA"/>
</dbReference>
<dbReference type="PANTHER" id="PTHR43859:SF4">
    <property type="entry name" value="BUTANOATE--COA LIGASE AAE1-RELATED"/>
    <property type="match status" value="1"/>
</dbReference>
<feature type="domain" description="AMP-binding enzyme C-terminal" evidence="6">
    <location>
        <begin position="442"/>
        <end position="519"/>
    </location>
</feature>
<evidence type="ECO:0000256" key="1">
    <source>
        <dbReference type="ARBA" id="ARBA00006432"/>
    </source>
</evidence>
<keyword evidence="3" id="KW-0276">Fatty acid metabolism</keyword>
<keyword evidence="2 7" id="KW-0436">Ligase</keyword>
<dbReference type="InterPro" id="IPR042099">
    <property type="entry name" value="ANL_N_sf"/>
</dbReference>
<evidence type="ECO:0000259" key="5">
    <source>
        <dbReference type="Pfam" id="PF00501"/>
    </source>
</evidence>
<evidence type="ECO:0000256" key="2">
    <source>
        <dbReference type="ARBA" id="ARBA00022598"/>
    </source>
</evidence>
<dbReference type="InterPro" id="IPR045851">
    <property type="entry name" value="AMP-bd_C_sf"/>
</dbReference>
<dbReference type="NCBIfam" id="NF004837">
    <property type="entry name" value="PRK06187.1"/>
    <property type="match status" value="1"/>
</dbReference>
<name>A0A2T2XC20_9FIRM</name>
<gene>
    <name evidence="7" type="ORF">C7B46_16130</name>
</gene>
<dbReference type="FunFam" id="3.30.300.30:FF:000008">
    <property type="entry name" value="2,3-dihydroxybenzoate-AMP ligase"/>
    <property type="match status" value="1"/>
</dbReference>
<evidence type="ECO:0000259" key="6">
    <source>
        <dbReference type="Pfam" id="PF13193"/>
    </source>
</evidence>
<dbReference type="InterPro" id="IPR000873">
    <property type="entry name" value="AMP-dep_synth/lig_dom"/>
</dbReference>